<proteinExistence type="predicted"/>
<keyword evidence="2" id="KW-1185">Reference proteome</keyword>
<dbReference type="EMBL" id="JAMQOS010000006">
    <property type="protein sequence ID" value="MDS0283887.1"/>
    <property type="molecule type" value="Genomic_DNA"/>
</dbReference>
<gene>
    <name evidence="1" type="ORF">NDI86_17365</name>
</gene>
<dbReference type="RefSeq" id="WP_310901650.1">
    <property type="nucleotide sequence ID" value="NZ_JAMQOS010000006.1"/>
</dbReference>
<organism evidence="1 2">
    <name type="scientific">Haloarcula onubensis</name>
    <dbReference type="NCBI Taxonomy" id="2950539"/>
    <lineage>
        <taxon>Archaea</taxon>
        <taxon>Methanobacteriati</taxon>
        <taxon>Methanobacteriota</taxon>
        <taxon>Stenosarchaea group</taxon>
        <taxon>Halobacteria</taxon>
        <taxon>Halobacteriales</taxon>
        <taxon>Haloarculaceae</taxon>
        <taxon>Haloarcula</taxon>
    </lineage>
</organism>
<name>A0ABU2FSZ0_9EURY</name>
<accession>A0ABU2FSZ0</accession>
<sequence>MFERVKDVVLNTSFTGFSFTGVKAVLLEKFTAYEKHVHEGPQTDELKGVIENQSKPVVRQRRKEIESIAGAGTVFDFLRIELENCGDGVAENLYVRPSLTVQHRPDSDAIDIEDACFISDDGDQIEIVPRYARLTRTDGDFIENDSVQGGVLSTNEGRVTFSSQIEFQDVTHRPDGGTDWTRVSVSEAMERLYSAGIRRLIFTVHVLFTDANKNLYAEQIIGKRGDLTGGLTLEDIQDFKYSVESPSNERVLSKVEDSMKYPP</sequence>
<protein>
    <submittedName>
        <fullName evidence="1">Uncharacterized protein</fullName>
    </submittedName>
</protein>
<evidence type="ECO:0000313" key="2">
    <source>
        <dbReference type="Proteomes" id="UP001268864"/>
    </source>
</evidence>
<comment type="caution">
    <text evidence="1">The sequence shown here is derived from an EMBL/GenBank/DDBJ whole genome shotgun (WGS) entry which is preliminary data.</text>
</comment>
<reference evidence="1 2" key="1">
    <citation type="submission" date="2022-06" db="EMBL/GenBank/DDBJ databases">
        <title>Halomicroarcula sp. a new haloarchaeum isolate from saline soil.</title>
        <authorList>
            <person name="Strakova D."/>
            <person name="Galisteo C."/>
            <person name="Sanchez-Porro C."/>
            <person name="Ventosa A."/>
        </authorList>
    </citation>
    <scope>NUCLEOTIDE SEQUENCE [LARGE SCALE GENOMIC DNA]</scope>
    <source>
        <strain evidence="1 2">S3CR25-11</strain>
    </source>
</reference>
<dbReference type="Proteomes" id="UP001268864">
    <property type="component" value="Unassembled WGS sequence"/>
</dbReference>
<evidence type="ECO:0000313" key="1">
    <source>
        <dbReference type="EMBL" id="MDS0283887.1"/>
    </source>
</evidence>